<name>A0AAU9LKW4_9ASTR</name>
<organism evidence="1 2">
    <name type="scientific">Lactuca virosa</name>
    <dbReference type="NCBI Taxonomy" id="75947"/>
    <lineage>
        <taxon>Eukaryota</taxon>
        <taxon>Viridiplantae</taxon>
        <taxon>Streptophyta</taxon>
        <taxon>Embryophyta</taxon>
        <taxon>Tracheophyta</taxon>
        <taxon>Spermatophyta</taxon>
        <taxon>Magnoliopsida</taxon>
        <taxon>eudicotyledons</taxon>
        <taxon>Gunneridae</taxon>
        <taxon>Pentapetalae</taxon>
        <taxon>asterids</taxon>
        <taxon>campanulids</taxon>
        <taxon>Asterales</taxon>
        <taxon>Asteraceae</taxon>
        <taxon>Cichorioideae</taxon>
        <taxon>Cichorieae</taxon>
        <taxon>Lactucinae</taxon>
        <taxon>Lactuca</taxon>
    </lineage>
</organism>
<keyword evidence="2" id="KW-1185">Reference proteome</keyword>
<dbReference type="EMBL" id="CAKMRJ010000001">
    <property type="protein sequence ID" value="CAH1415416.1"/>
    <property type="molecule type" value="Genomic_DNA"/>
</dbReference>
<dbReference type="AlphaFoldDB" id="A0AAU9LKW4"/>
<gene>
    <name evidence="1" type="ORF">LVIROSA_LOCUS3267</name>
</gene>
<evidence type="ECO:0000313" key="2">
    <source>
        <dbReference type="Proteomes" id="UP001157418"/>
    </source>
</evidence>
<reference evidence="1 2" key="1">
    <citation type="submission" date="2022-01" db="EMBL/GenBank/DDBJ databases">
        <authorList>
            <person name="Xiong W."/>
            <person name="Schranz E."/>
        </authorList>
    </citation>
    <scope>NUCLEOTIDE SEQUENCE [LARGE SCALE GENOMIC DNA]</scope>
</reference>
<sequence length="95" mass="10624">MASHAAIIVKQFNQFEEAKKLSDAQKFHSGSSGSNAQGKGSLTLVGQKGLSLRRIVMRSASLMEVFIILQRITRSIYANPRKNHMKLRISIWLPV</sequence>
<accession>A0AAU9LKW4</accession>
<dbReference type="Proteomes" id="UP001157418">
    <property type="component" value="Unassembled WGS sequence"/>
</dbReference>
<evidence type="ECO:0000313" key="1">
    <source>
        <dbReference type="EMBL" id="CAH1415416.1"/>
    </source>
</evidence>
<comment type="caution">
    <text evidence="1">The sequence shown here is derived from an EMBL/GenBank/DDBJ whole genome shotgun (WGS) entry which is preliminary data.</text>
</comment>
<protein>
    <submittedName>
        <fullName evidence="1">Uncharacterized protein</fullName>
    </submittedName>
</protein>
<proteinExistence type="predicted"/>